<protein>
    <recommendedName>
        <fullName evidence="6">RING-type domain-containing protein</fullName>
    </recommendedName>
</protein>
<keyword evidence="2 4" id="KW-0863">Zinc-finger</keyword>
<organism evidence="7 8">
    <name type="scientific">Mycena albidolilacea</name>
    <dbReference type="NCBI Taxonomy" id="1033008"/>
    <lineage>
        <taxon>Eukaryota</taxon>
        <taxon>Fungi</taxon>
        <taxon>Dikarya</taxon>
        <taxon>Basidiomycota</taxon>
        <taxon>Agaricomycotina</taxon>
        <taxon>Agaricomycetes</taxon>
        <taxon>Agaricomycetidae</taxon>
        <taxon>Agaricales</taxon>
        <taxon>Marasmiineae</taxon>
        <taxon>Mycenaceae</taxon>
        <taxon>Mycena</taxon>
    </lineage>
</organism>
<dbReference type="InterPro" id="IPR018957">
    <property type="entry name" value="Znf_C3HC4_RING-type"/>
</dbReference>
<proteinExistence type="predicted"/>
<accession>A0AAD6ZNN9</accession>
<dbReference type="Gene3D" id="3.30.40.10">
    <property type="entry name" value="Zinc/RING finger domain, C3HC4 (zinc finger)"/>
    <property type="match status" value="1"/>
</dbReference>
<keyword evidence="8" id="KW-1185">Reference proteome</keyword>
<feature type="domain" description="RING-type" evidence="6">
    <location>
        <begin position="458"/>
        <end position="495"/>
    </location>
</feature>
<dbReference type="CDD" id="cd16449">
    <property type="entry name" value="RING-HC"/>
    <property type="match status" value="1"/>
</dbReference>
<dbReference type="InterPro" id="IPR041457">
    <property type="entry name" value="CxC2_KDZ-assoc"/>
</dbReference>
<dbReference type="Pfam" id="PF18803">
    <property type="entry name" value="CxC2"/>
    <property type="match status" value="1"/>
</dbReference>
<feature type="region of interest" description="Disordered" evidence="5">
    <location>
        <begin position="276"/>
        <end position="314"/>
    </location>
</feature>
<evidence type="ECO:0000256" key="4">
    <source>
        <dbReference type="PROSITE-ProRule" id="PRU00175"/>
    </source>
</evidence>
<dbReference type="Pfam" id="PF00097">
    <property type="entry name" value="zf-C3HC4"/>
    <property type="match status" value="1"/>
</dbReference>
<sequence>MHNSVCTLRPSPPTAHMDGESVERIWAYLAPPNPAAKEMQAGPRRMRLDEPSRKKCFTHTAMIGLNFVRLKLMISCVGAPENSDASSCDCDRKIGNTSSHLTMPQVPCRSPSDYGRLGGTAGETNVHAIGSRGSPAVIATFRIFATYAWSRRTGDRRFTPFAWVPALLGFFCQRILIVLQEWSERFSYYIPATLREIGLRVGFSQGGGTCPRPRPERLEAVTVTGIKTVNVDFCTCPSAGSDDDQIKAHRWWPLGSNFVSVMTVEMLDVLVGHAEEDAGDAAEPDRSDSDSGEESNSDKESDVGTDRSRPDDRRNLVRGVHGYWVERGCNIIGGLDLETQRHAEAIPAWDDDGNRIGTRERLRRAHETTPEAGGSNNAPGTSALPIEVSSSPPASLEVEVVRWTRVGESTARALNPVPYSISCFGARVRLRPSLSPEHLFLTAARPPDHVVLEAHHMCGICCGVKEHPVSYRCGHSHCFVCIRMWLERSWHCPECLDTMHDKPFRHWGEEAHLTAAYPGWGVETKVSYSWKGLQFPKDPRHTYW</sequence>
<evidence type="ECO:0000313" key="7">
    <source>
        <dbReference type="EMBL" id="KAJ7330562.1"/>
    </source>
</evidence>
<dbReference type="Proteomes" id="UP001218218">
    <property type="component" value="Unassembled WGS sequence"/>
</dbReference>
<comment type="caution">
    <text evidence="7">The sequence shown here is derived from an EMBL/GenBank/DDBJ whole genome shotgun (WGS) entry which is preliminary data.</text>
</comment>
<reference evidence="7" key="1">
    <citation type="submission" date="2023-03" db="EMBL/GenBank/DDBJ databases">
        <title>Massive genome expansion in bonnet fungi (Mycena s.s.) driven by repeated elements and novel gene families across ecological guilds.</title>
        <authorList>
            <consortium name="Lawrence Berkeley National Laboratory"/>
            <person name="Harder C.B."/>
            <person name="Miyauchi S."/>
            <person name="Viragh M."/>
            <person name="Kuo A."/>
            <person name="Thoen E."/>
            <person name="Andreopoulos B."/>
            <person name="Lu D."/>
            <person name="Skrede I."/>
            <person name="Drula E."/>
            <person name="Henrissat B."/>
            <person name="Morin E."/>
            <person name="Kohler A."/>
            <person name="Barry K."/>
            <person name="LaButti K."/>
            <person name="Morin E."/>
            <person name="Salamov A."/>
            <person name="Lipzen A."/>
            <person name="Mereny Z."/>
            <person name="Hegedus B."/>
            <person name="Baldrian P."/>
            <person name="Stursova M."/>
            <person name="Weitz H."/>
            <person name="Taylor A."/>
            <person name="Grigoriev I.V."/>
            <person name="Nagy L.G."/>
            <person name="Martin F."/>
            <person name="Kauserud H."/>
        </authorList>
    </citation>
    <scope>NUCLEOTIDE SEQUENCE</scope>
    <source>
        <strain evidence="7">CBHHK002</strain>
    </source>
</reference>
<evidence type="ECO:0000256" key="2">
    <source>
        <dbReference type="ARBA" id="ARBA00022771"/>
    </source>
</evidence>
<gene>
    <name evidence="7" type="ORF">DFH08DRAFT_815455</name>
</gene>
<evidence type="ECO:0000256" key="1">
    <source>
        <dbReference type="ARBA" id="ARBA00022723"/>
    </source>
</evidence>
<dbReference type="InterPro" id="IPR013083">
    <property type="entry name" value="Znf_RING/FYVE/PHD"/>
</dbReference>
<keyword evidence="1" id="KW-0479">Metal-binding</keyword>
<feature type="compositionally biased region" description="Basic and acidic residues" evidence="5">
    <location>
        <begin position="296"/>
        <end position="314"/>
    </location>
</feature>
<dbReference type="InterPro" id="IPR001841">
    <property type="entry name" value="Znf_RING"/>
</dbReference>
<keyword evidence="3" id="KW-0862">Zinc</keyword>
<dbReference type="PROSITE" id="PS50089">
    <property type="entry name" value="ZF_RING_2"/>
    <property type="match status" value="1"/>
</dbReference>
<dbReference type="SUPFAM" id="SSF57850">
    <property type="entry name" value="RING/U-box"/>
    <property type="match status" value="1"/>
</dbReference>
<dbReference type="AlphaFoldDB" id="A0AAD6ZNN9"/>
<evidence type="ECO:0000256" key="3">
    <source>
        <dbReference type="ARBA" id="ARBA00022833"/>
    </source>
</evidence>
<name>A0AAD6ZNN9_9AGAR</name>
<feature type="region of interest" description="Disordered" evidence="5">
    <location>
        <begin position="364"/>
        <end position="390"/>
    </location>
</feature>
<evidence type="ECO:0000259" key="6">
    <source>
        <dbReference type="PROSITE" id="PS50089"/>
    </source>
</evidence>
<dbReference type="GO" id="GO:0008270">
    <property type="term" value="F:zinc ion binding"/>
    <property type="evidence" value="ECO:0007669"/>
    <property type="project" value="UniProtKB-KW"/>
</dbReference>
<dbReference type="EMBL" id="JARIHO010000037">
    <property type="protein sequence ID" value="KAJ7330562.1"/>
    <property type="molecule type" value="Genomic_DNA"/>
</dbReference>
<evidence type="ECO:0000313" key="8">
    <source>
        <dbReference type="Proteomes" id="UP001218218"/>
    </source>
</evidence>
<evidence type="ECO:0000256" key="5">
    <source>
        <dbReference type="SAM" id="MobiDB-lite"/>
    </source>
</evidence>